<dbReference type="InterPro" id="IPR036390">
    <property type="entry name" value="WH_DNA-bd_sf"/>
</dbReference>
<dbReference type="EMBL" id="PZPL01000001">
    <property type="protein sequence ID" value="PTL74523.1"/>
    <property type="molecule type" value="Genomic_DNA"/>
</dbReference>
<dbReference type="PANTHER" id="PTHR33164">
    <property type="entry name" value="TRANSCRIPTIONAL REGULATOR, MARR FAMILY"/>
    <property type="match status" value="1"/>
</dbReference>
<keyword evidence="3" id="KW-1185">Reference proteome</keyword>
<evidence type="ECO:0000259" key="1">
    <source>
        <dbReference type="PROSITE" id="PS50995"/>
    </source>
</evidence>
<dbReference type="InterPro" id="IPR000835">
    <property type="entry name" value="HTH_MarR-typ"/>
</dbReference>
<dbReference type="PANTHER" id="PTHR33164:SF99">
    <property type="entry name" value="MARR FAMILY REGULATORY PROTEIN"/>
    <property type="match status" value="1"/>
</dbReference>
<accession>A0A2T4UYC5</accession>
<dbReference type="SUPFAM" id="SSF46785">
    <property type="entry name" value="Winged helix' DNA-binding domain"/>
    <property type="match status" value="1"/>
</dbReference>
<dbReference type="Pfam" id="PF12802">
    <property type="entry name" value="MarR_2"/>
    <property type="match status" value="1"/>
</dbReference>
<evidence type="ECO:0000313" key="3">
    <source>
        <dbReference type="Proteomes" id="UP000241085"/>
    </source>
</evidence>
<reference evidence="2 3" key="1">
    <citation type="submission" date="2018-03" db="EMBL/GenBank/DDBJ databases">
        <title>Bacteriophage NCPPB3778 and a type I-E CRISPR drive the evolution of the US Biological Select Agent, Rathayibacter toxicus.</title>
        <authorList>
            <person name="Davis E.W.II."/>
            <person name="Tabima J.F."/>
            <person name="Weisberg A.J."/>
            <person name="Dantas Lopes L."/>
            <person name="Wiseman M.S."/>
            <person name="Wiseman M.S."/>
            <person name="Pupko T."/>
            <person name="Belcher M.S."/>
            <person name="Sechler A.J."/>
            <person name="Tancos M.A."/>
            <person name="Schroeder B.K."/>
            <person name="Murray T.D."/>
            <person name="Luster D.G."/>
            <person name="Schneider W.L."/>
            <person name="Rogers E."/>
            <person name="Andreote F.D."/>
            <person name="Grunwald N.J."/>
            <person name="Putnam M.L."/>
            <person name="Chang J.H."/>
        </authorList>
    </citation>
    <scope>NUCLEOTIDE SEQUENCE [LARGE SCALE GENOMIC DNA]</scope>
    <source>
        <strain evidence="2 3">DSM 15933</strain>
    </source>
</reference>
<dbReference type="InterPro" id="IPR039422">
    <property type="entry name" value="MarR/SlyA-like"/>
</dbReference>
<feature type="domain" description="HTH marR-type" evidence="1">
    <location>
        <begin position="1"/>
        <end position="129"/>
    </location>
</feature>
<dbReference type="AlphaFoldDB" id="A0A2T4UYC5"/>
<dbReference type="InterPro" id="IPR036388">
    <property type="entry name" value="WH-like_DNA-bd_sf"/>
</dbReference>
<gene>
    <name evidence="2" type="ORF">C1I63_00370</name>
</gene>
<dbReference type="GO" id="GO:0006950">
    <property type="term" value="P:response to stress"/>
    <property type="evidence" value="ECO:0007669"/>
    <property type="project" value="TreeGrafter"/>
</dbReference>
<dbReference type="SMART" id="SM00347">
    <property type="entry name" value="HTH_MARR"/>
    <property type="match status" value="1"/>
</dbReference>
<proteinExistence type="predicted"/>
<evidence type="ECO:0000313" key="2">
    <source>
        <dbReference type="EMBL" id="PTL74523.1"/>
    </source>
</evidence>
<organism evidence="2 3">
    <name type="scientific">Rathayibacter caricis DSM 15933</name>
    <dbReference type="NCBI Taxonomy" id="1328867"/>
    <lineage>
        <taxon>Bacteria</taxon>
        <taxon>Bacillati</taxon>
        <taxon>Actinomycetota</taxon>
        <taxon>Actinomycetes</taxon>
        <taxon>Micrococcales</taxon>
        <taxon>Microbacteriaceae</taxon>
        <taxon>Rathayibacter</taxon>
    </lineage>
</organism>
<protein>
    <submittedName>
        <fullName evidence="2">MarR family transcriptional regulator</fullName>
    </submittedName>
</protein>
<name>A0A2T4UYC5_9MICO</name>
<dbReference type="GO" id="GO:0003700">
    <property type="term" value="F:DNA-binding transcription factor activity"/>
    <property type="evidence" value="ECO:0007669"/>
    <property type="project" value="InterPro"/>
</dbReference>
<dbReference type="Proteomes" id="UP000241085">
    <property type="component" value="Unassembled WGS sequence"/>
</dbReference>
<sequence length="144" mass="16369">MKVHLRLRYELNHQLRTATGLSLADYDVLVALTSEPDGRMSVADLAARIGWERSRVSHRLRGLRERELIETRPAPRDLRSTEVVLTDVGRTALREAGPGHIDFVRRAFLDALDPERMAAMRESLDAVYDRLIEHGTLPRPADHP</sequence>
<dbReference type="Gene3D" id="1.10.10.10">
    <property type="entry name" value="Winged helix-like DNA-binding domain superfamily/Winged helix DNA-binding domain"/>
    <property type="match status" value="1"/>
</dbReference>
<comment type="caution">
    <text evidence="2">The sequence shown here is derived from an EMBL/GenBank/DDBJ whole genome shotgun (WGS) entry which is preliminary data.</text>
</comment>
<dbReference type="PROSITE" id="PS50995">
    <property type="entry name" value="HTH_MARR_2"/>
    <property type="match status" value="1"/>
</dbReference>